<proteinExistence type="predicted"/>
<sequence>MEASTSSKIQSRNQTKSLTDMPSEVMEKIIVDLEKISTVEAFKMKSVFFNEAGKTDEVYKHMELYGLRFRVWSDQKHAVVNKCIKMRNPNILFMNGLLFFVEVEHERKTMLEEASAWGHLDSTFVLGMMLMAEGRQGSRKHWTC</sequence>
<dbReference type="AlphaFoldDB" id="A0AA36E168"/>
<feature type="domain" description="At2g35280-like TPR" evidence="1">
    <location>
        <begin position="73"/>
        <end position="139"/>
    </location>
</feature>
<evidence type="ECO:0000259" key="1">
    <source>
        <dbReference type="Pfam" id="PF23310"/>
    </source>
</evidence>
<dbReference type="PANTHER" id="PTHR33784">
    <property type="entry name" value="OS05G0482100 PROTEIN"/>
    <property type="match status" value="1"/>
</dbReference>
<dbReference type="InterPro" id="IPR057136">
    <property type="entry name" value="At2g35280_TPR_dom"/>
</dbReference>
<dbReference type="PANTHER" id="PTHR33784:SF49">
    <property type="entry name" value="F-BOX PROTEIN"/>
    <property type="match status" value="1"/>
</dbReference>
<organism evidence="2 3">
    <name type="scientific">Lactuca saligna</name>
    <name type="common">Willowleaf lettuce</name>
    <dbReference type="NCBI Taxonomy" id="75948"/>
    <lineage>
        <taxon>Eukaryota</taxon>
        <taxon>Viridiplantae</taxon>
        <taxon>Streptophyta</taxon>
        <taxon>Embryophyta</taxon>
        <taxon>Tracheophyta</taxon>
        <taxon>Spermatophyta</taxon>
        <taxon>Magnoliopsida</taxon>
        <taxon>eudicotyledons</taxon>
        <taxon>Gunneridae</taxon>
        <taxon>Pentapetalae</taxon>
        <taxon>asterids</taxon>
        <taxon>campanulids</taxon>
        <taxon>Asterales</taxon>
        <taxon>Asteraceae</taxon>
        <taxon>Cichorioideae</taxon>
        <taxon>Cichorieae</taxon>
        <taxon>Lactucinae</taxon>
        <taxon>Lactuca</taxon>
    </lineage>
</organism>
<dbReference type="EMBL" id="OX465080">
    <property type="protein sequence ID" value="CAI9279101.1"/>
    <property type="molecule type" value="Genomic_DNA"/>
</dbReference>
<name>A0AA36E168_LACSI</name>
<reference evidence="2" key="1">
    <citation type="submission" date="2023-04" db="EMBL/GenBank/DDBJ databases">
        <authorList>
            <person name="Vijverberg K."/>
            <person name="Xiong W."/>
            <person name="Schranz E."/>
        </authorList>
    </citation>
    <scope>NUCLEOTIDE SEQUENCE</scope>
</reference>
<gene>
    <name evidence="2" type="ORF">LSALG_LOCUS18926</name>
</gene>
<evidence type="ECO:0000313" key="3">
    <source>
        <dbReference type="Proteomes" id="UP001177003"/>
    </source>
</evidence>
<dbReference type="Proteomes" id="UP001177003">
    <property type="component" value="Chromosome 4"/>
</dbReference>
<dbReference type="Pfam" id="PF23310">
    <property type="entry name" value="TPR_27"/>
    <property type="match status" value="1"/>
</dbReference>
<dbReference type="InterPro" id="IPR040338">
    <property type="entry name" value="At1g67623-like"/>
</dbReference>
<accession>A0AA36E168</accession>
<evidence type="ECO:0000313" key="2">
    <source>
        <dbReference type="EMBL" id="CAI9279101.1"/>
    </source>
</evidence>
<protein>
    <recommendedName>
        <fullName evidence="1">At2g35280-like TPR domain-containing protein</fullName>
    </recommendedName>
</protein>
<keyword evidence="3" id="KW-1185">Reference proteome</keyword>